<dbReference type="SUPFAM" id="SSF51419">
    <property type="entry name" value="PLP-binding barrel"/>
    <property type="match status" value="1"/>
</dbReference>
<dbReference type="InterPro" id="IPR026956">
    <property type="entry name" value="D-ser_dehydrat-like_dom"/>
</dbReference>
<reference evidence="4 5" key="1">
    <citation type="submission" date="2020-02" db="EMBL/GenBank/DDBJ databases">
        <title>Full genome sequence of Nocardioides sp. R-3366.</title>
        <authorList>
            <person name="Im W.-T."/>
        </authorList>
    </citation>
    <scope>NUCLEOTIDE SEQUENCE [LARGE SCALE GENOMIC DNA]</scope>
    <source>
        <strain evidence="4 5">R-3366</strain>
    </source>
</reference>
<keyword evidence="5" id="KW-1185">Reference proteome</keyword>
<proteinExistence type="inferred from homology"/>
<dbReference type="RefSeq" id="WP_165232437.1">
    <property type="nucleotide sequence ID" value="NZ_CP049257.1"/>
</dbReference>
<evidence type="ECO:0000313" key="4">
    <source>
        <dbReference type="EMBL" id="QIG43263.1"/>
    </source>
</evidence>
<dbReference type="PANTHER" id="PTHR28004">
    <property type="entry name" value="ZGC:162816-RELATED"/>
    <property type="match status" value="1"/>
</dbReference>
<dbReference type="PANTHER" id="PTHR28004:SF2">
    <property type="entry name" value="D-SERINE DEHYDRATASE"/>
    <property type="match status" value="1"/>
</dbReference>
<dbReference type="EMBL" id="CP049257">
    <property type="protein sequence ID" value="QIG43263.1"/>
    <property type="molecule type" value="Genomic_DNA"/>
</dbReference>
<evidence type="ECO:0000256" key="1">
    <source>
        <dbReference type="ARBA" id="ARBA00005323"/>
    </source>
</evidence>
<name>A0A6G6WDN5_9ACTN</name>
<evidence type="ECO:0000256" key="2">
    <source>
        <dbReference type="ARBA" id="ARBA00023239"/>
    </source>
</evidence>
<keyword evidence="2" id="KW-0456">Lyase</keyword>
<feature type="domain" description="D-serine dehydratase-like" evidence="3">
    <location>
        <begin position="246"/>
        <end position="336"/>
    </location>
</feature>
<dbReference type="SMART" id="SM01119">
    <property type="entry name" value="D-ser_dehydrat"/>
    <property type="match status" value="1"/>
</dbReference>
<comment type="similarity">
    <text evidence="1">Belongs to the DSD1 family.</text>
</comment>
<dbReference type="AlphaFoldDB" id="A0A6G6WDN5"/>
<dbReference type="Gene3D" id="3.20.20.10">
    <property type="entry name" value="Alanine racemase"/>
    <property type="match status" value="1"/>
</dbReference>
<dbReference type="InterPro" id="IPR051466">
    <property type="entry name" value="D-amino_acid_metab_enzyme"/>
</dbReference>
<dbReference type="KEGG" id="nano:G5V58_11295"/>
<gene>
    <name evidence="4" type="ORF">G5V58_11295</name>
</gene>
<dbReference type="Pfam" id="PF14031">
    <property type="entry name" value="D-ser_dehydrat"/>
    <property type="match status" value="1"/>
</dbReference>
<dbReference type="InterPro" id="IPR001608">
    <property type="entry name" value="Ala_racemase_N"/>
</dbReference>
<dbReference type="Pfam" id="PF01168">
    <property type="entry name" value="Ala_racemase_N"/>
    <property type="match status" value="1"/>
</dbReference>
<dbReference type="GO" id="GO:0008721">
    <property type="term" value="F:D-serine ammonia-lyase activity"/>
    <property type="evidence" value="ECO:0007669"/>
    <property type="project" value="TreeGrafter"/>
</dbReference>
<dbReference type="GO" id="GO:0036088">
    <property type="term" value="P:D-serine catabolic process"/>
    <property type="evidence" value="ECO:0007669"/>
    <property type="project" value="TreeGrafter"/>
</dbReference>
<dbReference type="Proteomes" id="UP000502996">
    <property type="component" value="Chromosome"/>
</dbReference>
<evidence type="ECO:0000313" key="5">
    <source>
        <dbReference type="Proteomes" id="UP000502996"/>
    </source>
</evidence>
<dbReference type="Gene3D" id="2.40.37.20">
    <property type="entry name" value="D-serine dehydratase-like domain"/>
    <property type="match status" value="1"/>
</dbReference>
<evidence type="ECO:0000259" key="3">
    <source>
        <dbReference type="SMART" id="SM01119"/>
    </source>
</evidence>
<organism evidence="4 5">
    <name type="scientific">Nocardioides anomalus</name>
    <dbReference type="NCBI Taxonomy" id="2712223"/>
    <lineage>
        <taxon>Bacteria</taxon>
        <taxon>Bacillati</taxon>
        <taxon>Actinomycetota</taxon>
        <taxon>Actinomycetes</taxon>
        <taxon>Propionibacteriales</taxon>
        <taxon>Nocardioidaceae</taxon>
        <taxon>Nocardioides</taxon>
    </lineage>
</organism>
<dbReference type="InterPro" id="IPR029066">
    <property type="entry name" value="PLP-binding_barrel"/>
</dbReference>
<dbReference type="InterPro" id="IPR042208">
    <property type="entry name" value="D-ser_dehydrat-like_sf"/>
</dbReference>
<sequence>MSGAPRTPYLRLDLARVRRNVTRTQEWAASRGLSLRPHGKTHKSPDVARLQLEAGAVGLTVATVGEAEVFAEHGCDDLFVAYPLWLDDERAARLRDLAERATVAIGVDSVDGAARAGRLLAPYGVEVVVEVDSGQHRTGVRPEEAGAVAAAAARSGLIVRGVFTFPGHSYSPDGRAAAAADESRALATARDSLAREALDAAVLSGGSTPSLSATDASVVTESRPGVYVFGDAQQWELGAVAPDDVALTCRATVVSHAGGRAVLDSGGKALAADRAAYNTGHGRLPDHPDARIVLLSEHHAVVDLAGAPLPPVGSEVDVVPNHCCAAVNLAEQLWVDEDGGLRPWPVAARGRNS</sequence>
<protein>
    <submittedName>
        <fullName evidence="4">D-TA family PLP-dependent enzyme</fullName>
    </submittedName>
</protein>
<accession>A0A6G6WDN5</accession>